<proteinExistence type="predicted"/>
<evidence type="ECO:0000313" key="3">
    <source>
        <dbReference type="Proteomes" id="UP001605036"/>
    </source>
</evidence>
<feature type="compositionally biased region" description="Polar residues" evidence="1">
    <location>
        <begin position="65"/>
        <end position="75"/>
    </location>
</feature>
<feature type="compositionally biased region" description="Polar residues" evidence="1">
    <location>
        <begin position="403"/>
        <end position="412"/>
    </location>
</feature>
<feature type="compositionally biased region" description="Polar residues" evidence="1">
    <location>
        <begin position="744"/>
        <end position="756"/>
    </location>
</feature>
<keyword evidence="3" id="KW-1185">Reference proteome</keyword>
<feature type="region of interest" description="Disordered" evidence="1">
    <location>
        <begin position="446"/>
        <end position="509"/>
    </location>
</feature>
<feature type="compositionally biased region" description="Polar residues" evidence="1">
    <location>
        <begin position="1065"/>
        <end position="1079"/>
    </location>
</feature>
<dbReference type="EMBL" id="JBHFFA010000001">
    <property type="protein sequence ID" value="KAL2650437.1"/>
    <property type="molecule type" value="Genomic_DNA"/>
</dbReference>
<feature type="region of interest" description="Disordered" evidence="1">
    <location>
        <begin position="1108"/>
        <end position="1226"/>
    </location>
</feature>
<feature type="region of interest" description="Disordered" evidence="1">
    <location>
        <begin position="932"/>
        <end position="994"/>
    </location>
</feature>
<feature type="region of interest" description="Disordered" evidence="1">
    <location>
        <begin position="522"/>
        <end position="566"/>
    </location>
</feature>
<feature type="compositionally biased region" description="Polar residues" evidence="1">
    <location>
        <begin position="983"/>
        <end position="994"/>
    </location>
</feature>
<dbReference type="Proteomes" id="UP001605036">
    <property type="component" value="Unassembled WGS sequence"/>
</dbReference>
<feature type="region of interest" description="Disordered" evidence="1">
    <location>
        <begin position="1063"/>
        <end position="1084"/>
    </location>
</feature>
<evidence type="ECO:0000313" key="2">
    <source>
        <dbReference type="EMBL" id="KAL2650437.1"/>
    </source>
</evidence>
<feature type="compositionally biased region" description="Low complexity" evidence="1">
    <location>
        <begin position="1112"/>
        <end position="1138"/>
    </location>
</feature>
<feature type="compositionally biased region" description="Low complexity" evidence="1">
    <location>
        <begin position="238"/>
        <end position="255"/>
    </location>
</feature>
<feature type="region of interest" description="Disordered" evidence="1">
    <location>
        <begin position="24"/>
        <end position="161"/>
    </location>
</feature>
<feature type="compositionally biased region" description="Basic and acidic residues" evidence="1">
    <location>
        <begin position="732"/>
        <end position="742"/>
    </location>
</feature>
<feature type="compositionally biased region" description="Basic and acidic residues" evidence="1">
    <location>
        <begin position="357"/>
        <end position="371"/>
    </location>
</feature>
<feature type="compositionally biased region" description="Polar residues" evidence="1">
    <location>
        <begin position="1165"/>
        <end position="1178"/>
    </location>
</feature>
<feature type="compositionally biased region" description="Polar residues" evidence="1">
    <location>
        <begin position="489"/>
        <end position="504"/>
    </location>
</feature>
<dbReference type="AlphaFoldDB" id="A0ABD1ZH81"/>
<protein>
    <submittedName>
        <fullName evidence="2">Uncharacterized protein</fullName>
    </submittedName>
</protein>
<reference evidence="2 3" key="1">
    <citation type="submission" date="2024-09" db="EMBL/GenBank/DDBJ databases">
        <title>Chromosome-scale assembly of Riccia fluitans.</title>
        <authorList>
            <person name="Paukszto L."/>
            <person name="Sawicki J."/>
            <person name="Karawczyk K."/>
            <person name="Piernik-Szablinska J."/>
            <person name="Szczecinska M."/>
            <person name="Mazdziarz M."/>
        </authorList>
    </citation>
    <scope>NUCLEOTIDE SEQUENCE [LARGE SCALE GENOMIC DNA]</scope>
    <source>
        <strain evidence="2">Rf_01</strain>
        <tissue evidence="2">Aerial parts of the thallus</tissue>
    </source>
</reference>
<name>A0ABD1ZH81_9MARC</name>
<feature type="region of interest" description="Disordered" evidence="1">
    <location>
        <begin position="732"/>
        <end position="886"/>
    </location>
</feature>
<feature type="compositionally biased region" description="Low complexity" evidence="1">
    <location>
        <begin position="1204"/>
        <end position="1219"/>
    </location>
</feature>
<feature type="compositionally biased region" description="Basic and acidic residues" evidence="1">
    <location>
        <begin position="273"/>
        <end position="282"/>
    </location>
</feature>
<feature type="region of interest" description="Disordered" evidence="1">
    <location>
        <begin position="200"/>
        <end position="423"/>
    </location>
</feature>
<feature type="compositionally biased region" description="Acidic residues" evidence="1">
    <location>
        <begin position="951"/>
        <end position="967"/>
    </location>
</feature>
<sequence length="1236" mass="135413">MGCSRHPYEGAVGVCASCVSDRLNKERGAPSSTSDRRGGGFAAGSRSSSKPPASEDYYLRKEGAASTSSSISKHGQLTKGGRIVDTIASLIKTDYAIPTNYERPRSSSRTRHRGSSSNRGEHSSRSGAAEARSRIILVPDASSSRSKNKAVSTTDDEDDDTEFRKFHFGCELSNRENDNGHNSSSSIVVSKSREICEIVPVTEEEEEGAEVVERGEEKPVQTIHSLIDAEPKSGAKFSRSTSKGSPSSSSYFSRSGSRRRQQQQQSSWTVFWRHSDKKDQLHFEGGAGNNTSRGVLVPGLGGRTAGNGRGGRTSVLSVNHEDSDDYGTNRARPMSNALALESSGSHRAEASSSQYYPDRRSSTRFSSRDGEEKEEGVSNGGRRRLRLPVYDDEYQQQRRDGNSGFSDDSPQWRQRGGGAAVSNQSLEGDQTWEQLRLANLPFASVYYAPPSPPPTGNNDNENSNNNPHHHNNGSDANNKNNATGGNSNLDGSSNDANGHHQQGGRNRWKMVKEKSGKLLLMRGGKPSVAGDSQQQQQQRQQQQHVSSSTWTDEDLGGGQSSSGKLTPCTSNCFPKASGMFQQTSNNILKREDAHLSHEKLRNRRLSIYSYGIISHPQLNPLNPLVDSHFSSYSYGGGSAAVGGGAGGRVAGSNSSRAPLALPHRSNGSTQARDSYYHRPSGTGRRIVSDLWDGEELSASPCDHYVEVSNGADGGLDFIPVSEARGRAADEWMERSKLKERRSPPSWNERTFGQSSVAVDKGEEEQQQQVEDEEQYLSGSDSGFRGKEDLTPVFEPESDCGYEDYPLDRETDDHVPHDEKQLKQKESYRSVENSPNSETPPPAGKSRQAKGKNIISEIEEMEEGDAGDHMHEEYHRRSRKQQQHIGGYSLVTVKSPLSDVGSHSELEIVPGRNSLSALLYLDGEEVLVFQKKRGGEAHEGRSNKPDNHTYELGEEEDRDQEEQEEVEDSSSWAMESLDHRDSQTNDNSGSAKLSPWKNITLSSSMRRKFLWPRSSPLPNFSKISATRGNSGPLEMGFSGPLESEYHNYQSTLSFSDSEFQLARPRSPTSTIDNASSNIMTSEGRLPQHDEVTVATSETLFSLQVGEEVEEASLRSSPQRSSLSQASSPRRASLSRSSSKSPHRTFSRCSSRRSRSSSWSSCLTDPAWTSQSQAPSNKGENTGERDGPFSSLISRLGKTLGPPEQAQSRCSTSSNASALSALGMPRDRDWIPFSKYPV</sequence>
<feature type="compositionally biased region" description="Polar residues" evidence="1">
    <location>
        <begin position="141"/>
        <end position="152"/>
    </location>
</feature>
<feature type="compositionally biased region" description="Low complexity" evidence="1">
    <location>
        <begin position="533"/>
        <end position="543"/>
    </location>
</feature>
<feature type="compositionally biased region" description="Low complexity" evidence="1">
    <location>
        <begin position="457"/>
        <end position="466"/>
    </location>
</feature>
<gene>
    <name evidence="2" type="ORF">R1flu_018565</name>
</gene>
<feature type="compositionally biased region" description="Gly residues" evidence="1">
    <location>
        <begin position="299"/>
        <end position="311"/>
    </location>
</feature>
<evidence type="ECO:0000256" key="1">
    <source>
        <dbReference type="SAM" id="MobiDB-lite"/>
    </source>
</evidence>
<feature type="compositionally biased region" description="Basic and acidic residues" evidence="1">
    <location>
        <begin position="865"/>
        <end position="874"/>
    </location>
</feature>
<feature type="compositionally biased region" description="Basic and acidic residues" evidence="1">
    <location>
        <begin position="805"/>
        <end position="828"/>
    </location>
</feature>
<feature type="compositionally biased region" description="Basic residues" evidence="1">
    <location>
        <begin position="1139"/>
        <end position="1153"/>
    </location>
</feature>
<feature type="compositionally biased region" description="Low complexity" evidence="1">
    <location>
        <begin position="473"/>
        <end position="488"/>
    </location>
</feature>
<comment type="caution">
    <text evidence="2">The sequence shown here is derived from an EMBL/GenBank/DDBJ whole genome shotgun (WGS) entry which is preliminary data.</text>
</comment>
<feature type="compositionally biased region" description="Basic and acidic residues" evidence="1">
    <location>
        <begin position="24"/>
        <end position="38"/>
    </location>
</feature>
<feature type="compositionally biased region" description="Acidic residues" evidence="1">
    <location>
        <begin position="761"/>
        <end position="774"/>
    </location>
</feature>
<feature type="compositionally biased region" description="Basic and acidic residues" evidence="1">
    <location>
        <begin position="932"/>
        <end position="950"/>
    </location>
</feature>
<accession>A0ABD1ZH81</accession>
<organism evidence="2 3">
    <name type="scientific">Riccia fluitans</name>
    <dbReference type="NCBI Taxonomy" id="41844"/>
    <lineage>
        <taxon>Eukaryota</taxon>
        <taxon>Viridiplantae</taxon>
        <taxon>Streptophyta</taxon>
        <taxon>Embryophyta</taxon>
        <taxon>Marchantiophyta</taxon>
        <taxon>Marchantiopsida</taxon>
        <taxon>Marchantiidae</taxon>
        <taxon>Marchantiales</taxon>
        <taxon>Ricciaceae</taxon>
        <taxon>Riccia</taxon>
    </lineage>
</organism>
<feature type="region of interest" description="Disordered" evidence="1">
    <location>
        <begin position="649"/>
        <end position="679"/>
    </location>
</feature>